<sequence length="389" mass="43458">MEFIPYALPMIGKEEIAEVVDTLESGWLTTGKKTKDFETQFADYIGAEFALAVNSATAGLHLALEALGVGPGDKVITTVHTFTATAEVIRYLGADPIFVDIEGDSFNIDVDEVESAIEAHENVKVIIPVHYAGQAANIDRLMLIAKKHGIKILEDAAHALPATHNSKKVGTMGDITVFSFYANKTITTGEGGMIVTNNAEYRDRMSCMRLHGISRDVFDRFTSKKPSWHYNVVAPGYKYNLTDIASSIGMHQLKKADILKDRREAIAQAYNEGFAGLPLKTPYLVNPEDVHSWHLYVVQLDLDSLTISRDRFIELMAESGIGTSVHYIPLHRHPYWKENYKLDARCFPKSEYAYNRIVSLPNYPKMSDEQVERVIKTVRSILVENMKGG</sequence>
<comment type="similarity">
    <text evidence="2 5">Belongs to the DegT/DnrJ/EryC1 family.</text>
</comment>
<gene>
    <name evidence="6" type="ORF">AT705_09825</name>
</gene>
<feature type="active site" description="Proton acceptor" evidence="3">
    <location>
        <position position="184"/>
    </location>
</feature>
<dbReference type="InterPro" id="IPR015422">
    <property type="entry name" value="PyrdxlP-dep_Trfase_small"/>
</dbReference>
<dbReference type="AlphaFoldDB" id="A0A0U2P7V8"/>
<protein>
    <submittedName>
        <fullName evidence="6">UDP-4-amino-4, 6-dideoxy-N-acetyl-beta-L-altrosamine transaminase</fullName>
    </submittedName>
</protein>
<dbReference type="SUPFAM" id="SSF53383">
    <property type="entry name" value="PLP-dependent transferases"/>
    <property type="match status" value="1"/>
</dbReference>
<evidence type="ECO:0000256" key="1">
    <source>
        <dbReference type="ARBA" id="ARBA00022898"/>
    </source>
</evidence>
<dbReference type="CDD" id="cd00616">
    <property type="entry name" value="AHBA_syn"/>
    <property type="match status" value="1"/>
</dbReference>
<dbReference type="RefSeq" id="WP_058796455.1">
    <property type="nucleotide sequence ID" value="NZ_CP013611.1"/>
</dbReference>
<dbReference type="EMBL" id="CP013611">
    <property type="protein sequence ID" value="ALU43213.1"/>
    <property type="molecule type" value="Genomic_DNA"/>
</dbReference>
<evidence type="ECO:0000313" key="6">
    <source>
        <dbReference type="EMBL" id="ALU43213.1"/>
    </source>
</evidence>
<dbReference type="PANTHER" id="PTHR30244:SF34">
    <property type="entry name" value="DTDP-4-AMINO-4,6-DIDEOXYGALACTOSE TRANSAMINASE"/>
    <property type="match status" value="1"/>
</dbReference>
<dbReference type="Pfam" id="PF01041">
    <property type="entry name" value="DegT_DnrJ_EryC1"/>
    <property type="match status" value="1"/>
</dbReference>
<evidence type="ECO:0000313" key="7">
    <source>
        <dbReference type="Proteomes" id="UP000069015"/>
    </source>
</evidence>
<dbReference type="PANTHER" id="PTHR30244">
    <property type="entry name" value="TRANSAMINASE"/>
    <property type="match status" value="1"/>
</dbReference>
<keyword evidence="1 4" id="KW-0663">Pyridoxal phosphate</keyword>
<dbReference type="PIRSF" id="PIRSF000390">
    <property type="entry name" value="PLP_StrS"/>
    <property type="match status" value="1"/>
</dbReference>
<evidence type="ECO:0000256" key="3">
    <source>
        <dbReference type="PIRSR" id="PIRSR000390-1"/>
    </source>
</evidence>
<dbReference type="Gene3D" id="3.90.1150.10">
    <property type="entry name" value="Aspartate Aminotransferase, domain 1"/>
    <property type="match status" value="1"/>
</dbReference>
<dbReference type="InterPro" id="IPR015424">
    <property type="entry name" value="PyrdxlP-dep_Trfase"/>
</dbReference>
<name>A0A0U2P7V8_9GAMM</name>
<organism evidence="6 7">
    <name type="scientific">Pseudoalteromonas rubra</name>
    <dbReference type="NCBI Taxonomy" id="43658"/>
    <lineage>
        <taxon>Bacteria</taxon>
        <taxon>Pseudomonadati</taxon>
        <taxon>Pseudomonadota</taxon>
        <taxon>Gammaproteobacteria</taxon>
        <taxon>Alteromonadales</taxon>
        <taxon>Pseudoalteromonadaceae</taxon>
        <taxon>Pseudoalteromonas</taxon>
    </lineage>
</organism>
<feature type="modified residue" description="N6-(pyridoxal phosphate)lysine" evidence="4">
    <location>
        <position position="184"/>
    </location>
</feature>
<dbReference type="InterPro" id="IPR000653">
    <property type="entry name" value="DegT/StrS_aminotransferase"/>
</dbReference>
<evidence type="ECO:0000256" key="2">
    <source>
        <dbReference type="ARBA" id="ARBA00037999"/>
    </source>
</evidence>
<reference evidence="6 7" key="1">
    <citation type="submission" date="2015-12" db="EMBL/GenBank/DDBJ databases">
        <title>Complete genome sequence of Pseudoalteromonas rubra SCSIO 6842, harboring a conjugative plasmid.</title>
        <authorList>
            <person name="Li B."/>
            <person name="Wang X."/>
        </authorList>
    </citation>
    <scope>NUCLEOTIDE SEQUENCE [LARGE SCALE GENOMIC DNA]</scope>
    <source>
        <strain evidence="6 7">SCSIO 6842</strain>
    </source>
</reference>
<dbReference type="Proteomes" id="UP000069015">
    <property type="component" value="Chromosome 1"/>
</dbReference>
<dbReference type="GO" id="GO:0030170">
    <property type="term" value="F:pyridoxal phosphate binding"/>
    <property type="evidence" value="ECO:0007669"/>
    <property type="project" value="TreeGrafter"/>
</dbReference>
<dbReference type="Gene3D" id="3.40.640.10">
    <property type="entry name" value="Type I PLP-dependent aspartate aminotransferase-like (Major domain)"/>
    <property type="match status" value="1"/>
</dbReference>
<dbReference type="InterPro" id="IPR015421">
    <property type="entry name" value="PyrdxlP-dep_Trfase_major"/>
</dbReference>
<dbReference type="KEGG" id="prr:AT705_09825"/>
<dbReference type="GO" id="GO:0008483">
    <property type="term" value="F:transaminase activity"/>
    <property type="evidence" value="ECO:0007669"/>
    <property type="project" value="TreeGrafter"/>
</dbReference>
<evidence type="ECO:0000256" key="4">
    <source>
        <dbReference type="PIRSR" id="PIRSR000390-2"/>
    </source>
</evidence>
<accession>A0A0U2P7V8</accession>
<proteinExistence type="inferred from homology"/>
<evidence type="ECO:0000256" key="5">
    <source>
        <dbReference type="RuleBase" id="RU004508"/>
    </source>
</evidence>
<dbReference type="GO" id="GO:0000271">
    <property type="term" value="P:polysaccharide biosynthetic process"/>
    <property type="evidence" value="ECO:0007669"/>
    <property type="project" value="TreeGrafter"/>
</dbReference>